<keyword evidence="3" id="KW-1133">Transmembrane helix</keyword>
<evidence type="ECO:0000256" key="3">
    <source>
        <dbReference type="SAM" id="Phobius"/>
    </source>
</evidence>
<evidence type="ECO:0000256" key="2">
    <source>
        <dbReference type="ARBA" id="ARBA00023136"/>
    </source>
</evidence>
<gene>
    <name evidence="4" type="ORF">LUCI_2554</name>
</gene>
<name>A0A498R8R1_9FIRM</name>
<dbReference type="InterPro" id="IPR050768">
    <property type="entry name" value="UPF0353/GerABKA_families"/>
</dbReference>
<dbReference type="RefSeq" id="WP_122628241.1">
    <property type="nucleotide sequence ID" value="NZ_UPPP01000072.1"/>
</dbReference>
<feature type="transmembrane region" description="Helical" evidence="3">
    <location>
        <begin position="344"/>
        <end position="363"/>
    </location>
</feature>
<sequence>MKKNHPSGSKSTQNIAGKLRKLTSLITHARDIETDTEALVNTLGEQHADPANYPVDARLDINLQHLREMLADSFDFQIREFSITASKRKAAVAFFAGMTDEEVIDTHVIGKLMLPPVAGLVFSSQQDEFAYLKNTLLTVASFSEVDEMKPAVQQLLTGDALLLIDDMPAFIVVKNKKMHHRAISEPEAESNVYAARDGFVEDLEINLTLIRRRLKNPNLIVKKITAGVRSSTDFALLYFRGIADLRLVCEVERRLKQIKLDVPVGIGSVAGLIEDHPYSIFPTMLPTERPDKFAAALIEGKVGILMDGSPFSLLAPATLVDFFQTSDDYNEKWAIASLIRITRYFSSLFAMATPAFFVAMTTFHPGLLPTPLAITIASARLGIPFPAFLEALVMEILLEVLQEAGIRLPKTIGPAVSIVGGLVIGEAAARAGLVSSPMVIVIAFTAIASFNIANYRLNLIVRLLRVPLMLLGTILGMFGVMIGLLALMAHLSIIDSFGVPYLAPVVPKNVRHFSDFKDTVVVAPPDRMDERPAYLKPIDHKRQQK</sequence>
<dbReference type="PANTHER" id="PTHR22550:SF5">
    <property type="entry name" value="LEUCINE ZIPPER PROTEIN 4"/>
    <property type="match status" value="1"/>
</dbReference>
<protein>
    <submittedName>
        <fullName evidence="4">Bacillus/clostridium ger spore germination protein</fullName>
    </submittedName>
</protein>
<evidence type="ECO:0000256" key="1">
    <source>
        <dbReference type="ARBA" id="ARBA00005278"/>
    </source>
</evidence>
<keyword evidence="5" id="KW-1185">Reference proteome</keyword>
<dbReference type="GO" id="GO:0016020">
    <property type="term" value="C:membrane"/>
    <property type="evidence" value="ECO:0007669"/>
    <property type="project" value="InterPro"/>
</dbReference>
<dbReference type="GO" id="GO:0009847">
    <property type="term" value="P:spore germination"/>
    <property type="evidence" value="ECO:0007669"/>
    <property type="project" value="InterPro"/>
</dbReference>
<dbReference type="AlphaFoldDB" id="A0A498R8R1"/>
<dbReference type="EMBL" id="UPPP01000072">
    <property type="protein sequence ID" value="VBB07310.1"/>
    <property type="molecule type" value="Genomic_DNA"/>
</dbReference>
<evidence type="ECO:0000313" key="4">
    <source>
        <dbReference type="EMBL" id="VBB07310.1"/>
    </source>
</evidence>
<dbReference type="InterPro" id="IPR004995">
    <property type="entry name" value="Spore_Ger"/>
</dbReference>
<dbReference type="OrthoDB" id="9772630at2"/>
<organism evidence="4 5">
    <name type="scientific">Lucifera butyrica</name>
    <dbReference type="NCBI Taxonomy" id="1351585"/>
    <lineage>
        <taxon>Bacteria</taxon>
        <taxon>Bacillati</taxon>
        <taxon>Bacillota</taxon>
        <taxon>Negativicutes</taxon>
        <taxon>Veillonellales</taxon>
        <taxon>Veillonellaceae</taxon>
        <taxon>Lucifera</taxon>
    </lineage>
</organism>
<dbReference type="Proteomes" id="UP000277811">
    <property type="component" value="Unassembled WGS sequence"/>
</dbReference>
<dbReference type="PANTHER" id="PTHR22550">
    <property type="entry name" value="SPORE GERMINATION PROTEIN"/>
    <property type="match status" value="1"/>
</dbReference>
<evidence type="ECO:0000313" key="5">
    <source>
        <dbReference type="Proteomes" id="UP000277811"/>
    </source>
</evidence>
<feature type="transmembrane region" description="Helical" evidence="3">
    <location>
        <begin position="469"/>
        <end position="494"/>
    </location>
</feature>
<accession>A0A498R8R1</accession>
<keyword evidence="3" id="KW-0812">Transmembrane</keyword>
<dbReference type="Pfam" id="PF03323">
    <property type="entry name" value="GerA"/>
    <property type="match status" value="1"/>
</dbReference>
<comment type="similarity">
    <text evidence="1">Belongs to the GerABKA family.</text>
</comment>
<dbReference type="PIRSF" id="PIRSF005690">
    <property type="entry name" value="GerBA"/>
    <property type="match status" value="1"/>
</dbReference>
<reference evidence="4 5" key="1">
    <citation type="submission" date="2018-06" db="EMBL/GenBank/DDBJ databases">
        <authorList>
            <person name="Strepis N."/>
        </authorList>
    </citation>
    <scope>NUCLEOTIDE SEQUENCE [LARGE SCALE GENOMIC DNA]</scope>
    <source>
        <strain evidence="4">LUCI</strain>
    </source>
</reference>
<proteinExistence type="inferred from homology"/>
<keyword evidence="2 3" id="KW-0472">Membrane</keyword>
<feature type="transmembrane region" description="Helical" evidence="3">
    <location>
        <begin position="439"/>
        <end position="457"/>
    </location>
</feature>